<dbReference type="OrthoDB" id="3473875at2"/>
<evidence type="ECO:0008006" key="4">
    <source>
        <dbReference type="Google" id="ProtNLM"/>
    </source>
</evidence>
<proteinExistence type="predicted"/>
<keyword evidence="1" id="KW-0732">Signal</keyword>
<organism evidence="2 3">
    <name type="scientific">Kutzneria buriramensis</name>
    <dbReference type="NCBI Taxonomy" id="1045776"/>
    <lineage>
        <taxon>Bacteria</taxon>
        <taxon>Bacillati</taxon>
        <taxon>Actinomycetota</taxon>
        <taxon>Actinomycetes</taxon>
        <taxon>Pseudonocardiales</taxon>
        <taxon>Pseudonocardiaceae</taxon>
        <taxon>Kutzneria</taxon>
    </lineage>
</organism>
<accession>A0A3E0HBP2</accession>
<evidence type="ECO:0000256" key="1">
    <source>
        <dbReference type="SAM" id="SignalP"/>
    </source>
</evidence>
<dbReference type="RefSeq" id="WP_116177884.1">
    <property type="nucleotide sequence ID" value="NZ_CP144375.1"/>
</dbReference>
<dbReference type="EMBL" id="QUNO01000011">
    <property type="protein sequence ID" value="REH41855.1"/>
    <property type="molecule type" value="Genomic_DNA"/>
</dbReference>
<name>A0A3E0HBP2_9PSEU</name>
<feature type="chain" id="PRO_5017756976" description="Secreted protein" evidence="1">
    <location>
        <begin position="30"/>
        <end position="127"/>
    </location>
</feature>
<evidence type="ECO:0000313" key="3">
    <source>
        <dbReference type="Proteomes" id="UP000256269"/>
    </source>
</evidence>
<protein>
    <recommendedName>
        <fullName evidence="4">Secreted protein</fullName>
    </recommendedName>
</protein>
<sequence>MGFATARRVGAVAALVCLAAGITTLPADASVAPTSFAFDSACQATEFTELHTGPDGRLHDFMYIDPTVNASSCEFAIVDMSNWSYRYGPTHSGAESRGIYDGPGNSLAACVEDDAKFTSGWTCGPTN</sequence>
<gene>
    <name evidence="2" type="ORF">BCF44_111159</name>
</gene>
<dbReference type="Proteomes" id="UP000256269">
    <property type="component" value="Unassembled WGS sequence"/>
</dbReference>
<comment type="caution">
    <text evidence="2">The sequence shown here is derived from an EMBL/GenBank/DDBJ whole genome shotgun (WGS) entry which is preliminary data.</text>
</comment>
<evidence type="ECO:0000313" key="2">
    <source>
        <dbReference type="EMBL" id="REH41855.1"/>
    </source>
</evidence>
<reference evidence="2 3" key="1">
    <citation type="submission" date="2018-08" db="EMBL/GenBank/DDBJ databases">
        <title>Genomic Encyclopedia of Archaeal and Bacterial Type Strains, Phase II (KMG-II): from individual species to whole genera.</title>
        <authorList>
            <person name="Goeker M."/>
        </authorList>
    </citation>
    <scope>NUCLEOTIDE SEQUENCE [LARGE SCALE GENOMIC DNA]</scope>
    <source>
        <strain evidence="2 3">DSM 45791</strain>
    </source>
</reference>
<dbReference type="AlphaFoldDB" id="A0A3E0HBP2"/>
<feature type="signal peptide" evidence="1">
    <location>
        <begin position="1"/>
        <end position="29"/>
    </location>
</feature>
<keyword evidence="3" id="KW-1185">Reference proteome</keyword>